<dbReference type="Gene3D" id="3.80.10.10">
    <property type="entry name" value="Ribonuclease Inhibitor"/>
    <property type="match status" value="1"/>
</dbReference>
<proteinExistence type="predicted"/>
<sequence>MPLVLRFEDQVFYYILRNFRSLMKNLSFLRLIKNKTIPPSMCDRIFNGLNIFYAGIPGDFLEMFTVDKIQLTHIRFGDQNIKNKNFMKFLIDQKLQNLTIEPQKIMAVEELLGLIDSEHLEQFAAHYCEFLPMNKLCKENRKRQLKHTRKKSFVFSWPFPPLRNLTVLNVSESPVDNLQFFFITKESQHLVDVNISATSITDLRLLKKQTKLQYLDCSGMNSSIEKSYIYLHCLKNLKCLTFGQYFPNKSKFRLTWLKEVNPVIQKYLTVEELEAYREVPQQFKTKRSWNISQFLRLAHWKDITFFELIGKWNPSPSSVSEFINNHPKLEFISLSKNFPECLNTSLKVKKKKMKDIFNIHNYEKVYGRNDMSFRIIHDDDSFPIDRLNIDDIDIMYHSIDFHDEIVLPKVNEYKKNFPRERREEFCQYLAKELTFEKFSFSGIENLLSDECLLIYCLDIEKSDHFLTIITLIAEKFLQAYSYISSPLGYIFFEVLTKYHQYFKMTTNISLVYRKLFEDPDLYFYDFAYQDLMRCLIKFIDHLDLDKMSGKDLAGLCRGIRDIKKWSRTELFNDFIPKLHDTLQKVIKHCKNKFGWDMTKVEKSIDYITAYCTSGAIPEHDDEMTDDDDDDDEAILNTTMCTTDSDDWDVIETN</sequence>
<reference evidence="1 2" key="1">
    <citation type="submission" date="2020-08" db="EMBL/GenBank/DDBJ databases">
        <authorList>
            <person name="Hejnol A."/>
        </authorList>
    </citation>
    <scope>NUCLEOTIDE SEQUENCE [LARGE SCALE GENOMIC DNA]</scope>
</reference>
<protein>
    <submittedName>
        <fullName evidence="1">DgyrCDS6795</fullName>
    </submittedName>
</protein>
<gene>
    <name evidence="1" type="ORF">DGYR_LOCUS6494</name>
</gene>
<organism evidence="1 2">
    <name type="scientific">Dimorphilus gyrociliatus</name>
    <dbReference type="NCBI Taxonomy" id="2664684"/>
    <lineage>
        <taxon>Eukaryota</taxon>
        <taxon>Metazoa</taxon>
        <taxon>Spiralia</taxon>
        <taxon>Lophotrochozoa</taxon>
        <taxon>Annelida</taxon>
        <taxon>Polychaeta</taxon>
        <taxon>Polychaeta incertae sedis</taxon>
        <taxon>Dinophilidae</taxon>
        <taxon>Dimorphilus</taxon>
    </lineage>
</organism>
<dbReference type="OrthoDB" id="10247652at2759"/>
<dbReference type="EMBL" id="CAJFCJ010000008">
    <property type="protein sequence ID" value="CAD5118055.1"/>
    <property type="molecule type" value="Genomic_DNA"/>
</dbReference>
<dbReference type="SUPFAM" id="SSF52047">
    <property type="entry name" value="RNI-like"/>
    <property type="match status" value="1"/>
</dbReference>
<evidence type="ECO:0000313" key="1">
    <source>
        <dbReference type="EMBL" id="CAD5118055.1"/>
    </source>
</evidence>
<keyword evidence="2" id="KW-1185">Reference proteome</keyword>
<dbReference type="Proteomes" id="UP000549394">
    <property type="component" value="Unassembled WGS sequence"/>
</dbReference>
<name>A0A7I8VQN6_9ANNE</name>
<dbReference type="AlphaFoldDB" id="A0A7I8VQN6"/>
<comment type="caution">
    <text evidence="1">The sequence shown here is derived from an EMBL/GenBank/DDBJ whole genome shotgun (WGS) entry which is preliminary data.</text>
</comment>
<accession>A0A7I8VQN6</accession>
<evidence type="ECO:0000313" key="2">
    <source>
        <dbReference type="Proteomes" id="UP000549394"/>
    </source>
</evidence>
<dbReference type="InterPro" id="IPR032675">
    <property type="entry name" value="LRR_dom_sf"/>
</dbReference>